<dbReference type="Proteomes" id="UP000226442">
    <property type="component" value="Unassembled WGS sequence"/>
</dbReference>
<sequence length="113" mass="12792">MARLYSDEQYPIAVVRILRTLGHDVLTVQEAGNAGLKIPDDRVLEFATSDARSVLTLNRQDFIRLHRIQPNHSGIITCTNDRNWERLASRIDEAISAEETLAGKLIRVIRPQS</sequence>
<evidence type="ECO:0000313" key="3">
    <source>
        <dbReference type="Proteomes" id="UP000226442"/>
    </source>
</evidence>
<dbReference type="InterPro" id="IPR041049">
    <property type="entry name" value="DUF5615"/>
</dbReference>
<dbReference type="AlphaFoldDB" id="A0A2G4F1J7"/>
<organism evidence="2 3">
    <name type="scientific">Tychonema bourrellyi FEM_GT703</name>
    <dbReference type="NCBI Taxonomy" id="2040638"/>
    <lineage>
        <taxon>Bacteria</taxon>
        <taxon>Bacillati</taxon>
        <taxon>Cyanobacteriota</taxon>
        <taxon>Cyanophyceae</taxon>
        <taxon>Oscillatoriophycideae</taxon>
        <taxon>Oscillatoriales</taxon>
        <taxon>Microcoleaceae</taxon>
        <taxon>Tychonema</taxon>
    </lineage>
</organism>
<gene>
    <name evidence="2" type="ORF">CP500_009835</name>
</gene>
<dbReference type="EMBL" id="NXIB02000046">
    <property type="protein sequence ID" value="PHX55622.1"/>
    <property type="molecule type" value="Genomic_DNA"/>
</dbReference>
<accession>A0A2G4F1J7</accession>
<dbReference type="Pfam" id="PF18480">
    <property type="entry name" value="DUF5615"/>
    <property type="match status" value="1"/>
</dbReference>
<protein>
    <recommendedName>
        <fullName evidence="1">DUF5615 domain-containing protein</fullName>
    </recommendedName>
</protein>
<keyword evidence="3" id="KW-1185">Reference proteome</keyword>
<comment type="caution">
    <text evidence="2">The sequence shown here is derived from an EMBL/GenBank/DDBJ whole genome shotgun (WGS) entry which is preliminary data.</text>
</comment>
<evidence type="ECO:0000259" key="1">
    <source>
        <dbReference type="Pfam" id="PF18480"/>
    </source>
</evidence>
<dbReference type="OrthoDB" id="3216372at2"/>
<dbReference type="RefSeq" id="WP_096829716.1">
    <property type="nucleotide sequence ID" value="NZ_NXIB02000046.1"/>
</dbReference>
<evidence type="ECO:0000313" key="2">
    <source>
        <dbReference type="EMBL" id="PHX55622.1"/>
    </source>
</evidence>
<reference evidence="2" key="1">
    <citation type="submission" date="2017-10" db="EMBL/GenBank/DDBJ databases">
        <title>Draft genome sequence of the planktic cyanobacteria Tychonema bourrellyi isolated from alpine lentic freshwater.</title>
        <authorList>
            <person name="Tett A."/>
            <person name="Armanini F."/>
            <person name="Asnicar F."/>
            <person name="Boscaini A."/>
            <person name="Pasolli E."/>
            <person name="Zolfo M."/>
            <person name="Donati C."/>
            <person name="Salmaso N."/>
            <person name="Segata N."/>
        </authorList>
    </citation>
    <scope>NUCLEOTIDE SEQUENCE</scope>
    <source>
        <strain evidence="2">FEM_GT703</strain>
    </source>
</reference>
<name>A0A2G4F1J7_9CYAN</name>
<feature type="domain" description="DUF5615" evidence="1">
    <location>
        <begin position="3"/>
        <end position="109"/>
    </location>
</feature>
<proteinExistence type="predicted"/>